<reference evidence="2 3" key="1">
    <citation type="submission" date="2023-12" db="EMBL/GenBank/DDBJ databases">
        <title>Genomic sequences of Capnocytophaga and Parvimonas strains.</title>
        <authorList>
            <person name="Watt R.M."/>
            <person name="Wang M."/>
            <person name="Yang T."/>
            <person name="Tong W.M."/>
        </authorList>
    </citation>
    <scope>NUCLEOTIDE SEQUENCE [LARGE SCALE GENOMIC DNA]</scope>
    <source>
        <strain evidence="2 3">CCUG 13156</strain>
    </source>
</reference>
<protein>
    <submittedName>
        <fullName evidence="2">Glycosyltransferase</fullName>
        <ecNumber evidence="2">2.4.-.-</ecNumber>
    </submittedName>
</protein>
<dbReference type="EMBL" id="JAYKBV010000037">
    <property type="protein sequence ID" value="MEB3041883.1"/>
    <property type="molecule type" value="Genomic_DNA"/>
</dbReference>
<dbReference type="SUPFAM" id="SSF53756">
    <property type="entry name" value="UDP-Glycosyltransferase/glycogen phosphorylase"/>
    <property type="match status" value="1"/>
</dbReference>
<name>A0ABU5YD47_9FLAO</name>
<dbReference type="RefSeq" id="WP_323980348.1">
    <property type="nucleotide sequence ID" value="NZ_JAYKBV010000037.1"/>
</dbReference>
<keyword evidence="2" id="KW-0328">Glycosyltransferase</keyword>
<dbReference type="PANTHER" id="PTHR46401:SF2">
    <property type="entry name" value="GLYCOSYLTRANSFERASE WBBK-RELATED"/>
    <property type="match status" value="1"/>
</dbReference>
<dbReference type="Gene3D" id="3.40.50.2000">
    <property type="entry name" value="Glycogen Phosphorylase B"/>
    <property type="match status" value="2"/>
</dbReference>
<organism evidence="2 3">
    <name type="scientific">Capnocytophaga gingivalis</name>
    <dbReference type="NCBI Taxonomy" id="1017"/>
    <lineage>
        <taxon>Bacteria</taxon>
        <taxon>Pseudomonadati</taxon>
        <taxon>Bacteroidota</taxon>
        <taxon>Flavobacteriia</taxon>
        <taxon>Flavobacteriales</taxon>
        <taxon>Flavobacteriaceae</taxon>
        <taxon>Capnocytophaga</taxon>
    </lineage>
</organism>
<accession>A0ABU5YD47</accession>
<dbReference type="GO" id="GO:0016757">
    <property type="term" value="F:glycosyltransferase activity"/>
    <property type="evidence" value="ECO:0007669"/>
    <property type="project" value="UniProtKB-KW"/>
</dbReference>
<evidence type="ECO:0000256" key="1">
    <source>
        <dbReference type="ARBA" id="ARBA00022679"/>
    </source>
</evidence>
<keyword evidence="1 2" id="KW-0808">Transferase</keyword>
<dbReference type="PANTHER" id="PTHR46401">
    <property type="entry name" value="GLYCOSYLTRANSFERASE WBBK-RELATED"/>
    <property type="match status" value="1"/>
</dbReference>
<dbReference type="Pfam" id="PF13692">
    <property type="entry name" value="Glyco_trans_1_4"/>
    <property type="match status" value="1"/>
</dbReference>
<evidence type="ECO:0000313" key="2">
    <source>
        <dbReference type="EMBL" id="MEB3041883.1"/>
    </source>
</evidence>
<keyword evidence="3" id="KW-1185">Reference proteome</keyword>
<proteinExistence type="predicted"/>
<sequence>MKKVLIITYYWAPAGGPGVQRWLKFVKYLRDFGIEPIIYTPENPTYPMVDAHIADDLPQDLTLLQTKIWEPYSIASLFSKEKTKKISAGIIPTKKLSWVDKCLLWVRGNLFIPDARVFWVRPSVKYLSDYITTHGIDTIITTAPPHSVHLIGLHLKEKFPFLRWIADFRDPWTNIGYHSQLRLTKKSAEKHLTLERKVLQIADTIIVTSPSTQREFAAKTPKPIVLITNGYDDTFTKEVSLSPYFLLSHIGSLLSERNPEPLWQVLGEMVRENEAFRKDLRICLAGKVSEEVFATIEKYGLTSSLEYKGYLSHTEALALQRSSQLLLLLEINHPKTEGIIPGKLFEYMASQRPILALGYSQWDVKEIISQTQTGITLSVTDTSAIKQALTQYYALYKANQLHTQPTSLGAYHRKALTQKLSEVIEGRKRLKGVKKNDIF</sequence>
<evidence type="ECO:0000313" key="3">
    <source>
        <dbReference type="Proteomes" id="UP001324270"/>
    </source>
</evidence>
<comment type="caution">
    <text evidence="2">The sequence shown here is derived from an EMBL/GenBank/DDBJ whole genome shotgun (WGS) entry which is preliminary data.</text>
</comment>
<dbReference type="Proteomes" id="UP001324270">
    <property type="component" value="Unassembled WGS sequence"/>
</dbReference>
<gene>
    <name evidence="2" type="ORF">VJJ49_14460</name>
</gene>
<dbReference type="EC" id="2.4.-.-" evidence="2"/>